<sequence>MTFELLSEVRQAYCVLKQGGPPKKIVKTLAVLIEGALTPCFLLLPGAHQQIETELEYLLEKLGESRVLKPSFILERFRCLFRTLRRDKRIVPRLEIDFSLLQEDENARLFEDRLLGSALAWEDVEVELPRPAPYQPQEKTLLRKIRLYRLKNWKVGVFLQEGEKKPKRLVQRGLFDSKDRR</sequence>
<proteinExistence type="predicted"/>
<gene>
    <name evidence="1" type="ORF">TH606_06515</name>
</gene>
<organism evidence="1 2">
    <name type="scientific">Thermodesulfatator autotrophicus</name>
    <dbReference type="NCBI Taxonomy" id="1795632"/>
    <lineage>
        <taxon>Bacteria</taxon>
        <taxon>Pseudomonadati</taxon>
        <taxon>Thermodesulfobacteriota</taxon>
        <taxon>Thermodesulfobacteria</taxon>
        <taxon>Thermodesulfobacteriales</taxon>
        <taxon>Thermodesulfatatoraceae</taxon>
        <taxon>Thermodesulfatator</taxon>
    </lineage>
</organism>
<protein>
    <submittedName>
        <fullName evidence="1">Uncharacterized protein</fullName>
    </submittedName>
</protein>
<dbReference type="EMBL" id="LSFI01000027">
    <property type="protein sequence ID" value="OAG27536.1"/>
    <property type="molecule type" value="Genomic_DNA"/>
</dbReference>
<comment type="caution">
    <text evidence="1">The sequence shown here is derived from an EMBL/GenBank/DDBJ whole genome shotgun (WGS) entry which is preliminary data.</text>
</comment>
<reference evidence="1 2" key="1">
    <citation type="submission" date="2016-02" db="EMBL/GenBank/DDBJ databases">
        <title>Draft genome sequence of Thermodesulfatator sp. S606.</title>
        <authorList>
            <person name="Lai Q."/>
            <person name="Cao J."/>
            <person name="Dupont S."/>
            <person name="Shao Z."/>
            <person name="Jebbar M."/>
            <person name="Alain K."/>
        </authorList>
    </citation>
    <scope>NUCLEOTIDE SEQUENCE [LARGE SCALE GENOMIC DNA]</scope>
    <source>
        <strain evidence="1 2">S606</strain>
    </source>
</reference>
<dbReference type="RefSeq" id="WP_068542160.1">
    <property type="nucleotide sequence ID" value="NZ_LSFI01000027.1"/>
</dbReference>
<keyword evidence="2" id="KW-1185">Reference proteome</keyword>
<dbReference type="AlphaFoldDB" id="A0A177E748"/>
<dbReference type="Proteomes" id="UP000076964">
    <property type="component" value="Unassembled WGS sequence"/>
</dbReference>
<accession>A0A177E748</accession>
<dbReference type="STRING" id="1795632.TH606_06515"/>
<name>A0A177E748_9BACT</name>
<evidence type="ECO:0000313" key="1">
    <source>
        <dbReference type="EMBL" id="OAG27536.1"/>
    </source>
</evidence>
<evidence type="ECO:0000313" key="2">
    <source>
        <dbReference type="Proteomes" id="UP000076964"/>
    </source>
</evidence>